<name>A0A3G6JA32_9CORY</name>
<reference evidence="1 2" key="1">
    <citation type="submission" date="2018-11" db="EMBL/GenBank/DDBJ databases">
        <authorList>
            <person name="Kleinhagauer T."/>
            <person name="Glaeser S.P."/>
            <person name="Spergser J."/>
            <person name="Ruckert C."/>
            <person name="Kaempfer P."/>
            <person name="Busse H.-J."/>
        </authorList>
    </citation>
    <scope>NUCLEOTIDE SEQUENCE [LARGE SCALE GENOMIC DNA]</scope>
    <source>
        <strain evidence="1 2">200CH</strain>
    </source>
</reference>
<protein>
    <submittedName>
        <fullName evidence="1">Uncharacterized protein</fullName>
    </submittedName>
</protein>
<dbReference type="EMBL" id="CP033896">
    <property type="protein sequence ID" value="AZA13758.1"/>
    <property type="molecule type" value="Genomic_DNA"/>
</dbReference>
<dbReference type="AlphaFoldDB" id="A0A3G6JA32"/>
<dbReference type="KEGG" id="ccho:CCHOA_06830"/>
<keyword evidence="2" id="KW-1185">Reference proteome</keyword>
<evidence type="ECO:0000313" key="1">
    <source>
        <dbReference type="EMBL" id="AZA13758.1"/>
    </source>
</evidence>
<evidence type="ECO:0000313" key="2">
    <source>
        <dbReference type="Proteomes" id="UP000269019"/>
    </source>
</evidence>
<accession>A0A3G6JA32</accession>
<proteinExistence type="predicted"/>
<sequence length="103" mass="11526">MLVISFVGKIEEKYHLCCVLRHNCLANFGEVSTNISNAFNRESNLRGDALPKERISPLFHSGAASAVQRRLDWVGEYSHQYLPVSSIESRAATIVNLILQARP</sequence>
<organism evidence="1 2">
    <name type="scientific">Corynebacterium choanae</name>
    <dbReference type="NCBI Taxonomy" id="1862358"/>
    <lineage>
        <taxon>Bacteria</taxon>
        <taxon>Bacillati</taxon>
        <taxon>Actinomycetota</taxon>
        <taxon>Actinomycetes</taxon>
        <taxon>Mycobacteriales</taxon>
        <taxon>Corynebacteriaceae</taxon>
        <taxon>Corynebacterium</taxon>
    </lineage>
</organism>
<gene>
    <name evidence="1" type="ORF">CCHOA_06830</name>
</gene>
<dbReference type="Proteomes" id="UP000269019">
    <property type="component" value="Chromosome"/>
</dbReference>